<keyword evidence="1" id="KW-0548">Nucleotidyltransferase</keyword>
<dbReference type="AlphaFoldDB" id="A0A3G9GA13"/>
<organism evidence="1 2">
    <name type="scientific">Asticcacaulis excentricus</name>
    <dbReference type="NCBI Taxonomy" id="78587"/>
    <lineage>
        <taxon>Bacteria</taxon>
        <taxon>Pseudomonadati</taxon>
        <taxon>Pseudomonadota</taxon>
        <taxon>Alphaproteobacteria</taxon>
        <taxon>Caulobacterales</taxon>
        <taxon>Caulobacteraceae</taxon>
        <taxon>Asticcacaulis</taxon>
    </lineage>
</organism>
<dbReference type="SUPFAM" id="SSF52540">
    <property type="entry name" value="P-loop containing nucleoside triphosphate hydrolases"/>
    <property type="match status" value="1"/>
</dbReference>
<dbReference type="RefSeq" id="WP_126423760.1">
    <property type="nucleotide sequence ID" value="NZ_AP018828.1"/>
</dbReference>
<sequence>MAVTEDDSAVAHPRQVFDFIQGEAQETAFLDALSRGRLHHAWLLCGPEGVGKATFAYRAARYLIGHQRDRGFGILGMSEEDPDARLIVAQSHPDLLVLEREQKDGKTRKNITVDAVREVGEFFSKAPSRSAYRVCIVDAVDDLNINSANALLKILEEPPERGLLFLISHSPGKLLATIRSRCRRLGFSPWDDEAVQRFIAARADLGPEQLERLVVMAKGSPGKGLRLWEEGALEMDELAARLLSDTPPARFDLLPLMTMFKTNSSKIDGPKKFAQFIAALSDRVQERALSADAPARGRQWSELWVRLSTVVAETEGVNLDRGEYFWSIMNDIKALR</sequence>
<accession>A0A3G9GA13</accession>
<dbReference type="InterPro" id="IPR027417">
    <property type="entry name" value="P-loop_NTPase"/>
</dbReference>
<dbReference type="InterPro" id="IPR050238">
    <property type="entry name" value="DNA_Rep/Repair_Clamp_Loader"/>
</dbReference>
<evidence type="ECO:0000313" key="1">
    <source>
        <dbReference type="EMBL" id="BBF82153.1"/>
    </source>
</evidence>
<dbReference type="GO" id="GO:0009360">
    <property type="term" value="C:DNA polymerase III complex"/>
    <property type="evidence" value="ECO:0007669"/>
    <property type="project" value="TreeGrafter"/>
</dbReference>
<dbReference type="Gene3D" id="3.40.50.300">
    <property type="entry name" value="P-loop containing nucleotide triphosphate hydrolases"/>
    <property type="match status" value="1"/>
</dbReference>
<dbReference type="Proteomes" id="UP000278756">
    <property type="component" value="Chromosome 2"/>
</dbReference>
<reference evidence="2" key="2">
    <citation type="journal article" date="2017" name="Plant Physiol. Biochem.">
        <title>Differential oxidative and antioxidative response of duckweed Lemna minor toward plant growth promoting/inhibiting bacteria.</title>
        <authorList>
            <person name="Ishizawa H."/>
            <person name="Kuroda M."/>
            <person name="Morikawa M."/>
            <person name="Ike M."/>
        </authorList>
    </citation>
    <scope>NUCLEOTIDE SEQUENCE [LARGE SCALE GENOMIC DNA]</scope>
    <source>
        <strain evidence="2">M6</strain>
    </source>
</reference>
<dbReference type="NCBIfam" id="NF005677">
    <property type="entry name" value="PRK07471.1"/>
    <property type="match status" value="1"/>
</dbReference>
<dbReference type="EMBL" id="AP018828">
    <property type="protein sequence ID" value="BBF82153.1"/>
    <property type="molecule type" value="Genomic_DNA"/>
</dbReference>
<dbReference type="EC" id="2.7.7.7" evidence="1"/>
<reference evidence="2" key="1">
    <citation type="journal article" date="2017" name="Biotechnol. Biofuels">
        <title>Evaluation of environmental bacterial communities as a factor affecting the growth of duckweed Lemna minor.</title>
        <authorList>
            <person name="Ishizawa H."/>
            <person name="Kuroda M."/>
            <person name="Morikawa M."/>
            <person name="Ike M."/>
        </authorList>
    </citation>
    <scope>NUCLEOTIDE SEQUENCE [LARGE SCALE GENOMIC DNA]</scope>
    <source>
        <strain evidence="2">M6</strain>
    </source>
</reference>
<proteinExistence type="predicted"/>
<dbReference type="GO" id="GO:0006261">
    <property type="term" value="P:DNA-templated DNA replication"/>
    <property type="evidence" value="ECO:0007669"/>
    <property type="project" value="TreeGrafter"/>
</dbReference>
<gene>
    <name evidence="1" type="ORF">EM6_2781</name>
</gene>
<dbReference type="PANTHER" id="PTHR11669:SF8">
    <property type="entry name" value="DNA POLYMERASE III SUBUNIT DELTA"/>
    <property type="match status" value="1"/>
</dbReference>
<dbReference type="PANTHER" id="PTHR11669">
    <property type="entry name" value="REPLICATION FACTOR C / DNA POLYMERASE III GAMMA-TAU SUBUNIT"/>
    <property type="match status" value="1"/>
</dbReference>
<keyword evidence="1" id="KW-0808">Transferase</keyword>
<dbReference type="GO" id="GO:0003887">
    <property type="term" value="F:DNA-directed DNA polymerase activity"/>
    <property type="evidence" value="ECO:0007669"/>
    <property type="project" value="UniProtKB-EC"/>
</dbReference>
<dbReference type="OrthoDB" id="9810148at2"/>
<protein>
    <submittedName>
        <fullName evidence="1">DNA polymerase III delta prime subunit</fullName>
        <ecNumber evidence="1">2.7.7.7</ecNumber>
    </submittedName>
</protein>
<evidence type="ECO:0000313" key="2">
    <source>
        <dbReference type="Proteomes" id="UP000278756"/>
    </source>
</evidence>
<dbReference type="Pfam" id="PF13177">
    <property type="entry name" value="DNA_pol3_delta2"/>
    <property type="match status" value="1"/>
</dbReference>
<name>A0A3G9GA13_9CAUL</name>